<dbReference type="AlphaFoldDB" id="A0A1I0RIL1"/>
<proteinExistence type="predicted"/>
<sequence length="211" mass="24630">MMLFRTLFNGLGGLRKRKYYREDRVDFYRNKNALIAKASINDIITRNSYDVFVSKKHINFYGIAFGTSLKACKKKMGKPNFEVKKGSALEGQNTIFYRLRIANVKCVLQLHFFNDQFFFGQLSLKHNTGYFSGELINIVREKYGLPEAKYFELITDEHDNKIEFIEGMAPCIRYTTGDQKLLAEIRTALHSAQTKQRSRRLKQNEMLLELV</sequence>
<gene>
    <name evidence="1" type="ORF">SAMN05216290_3607</name>
</gene>
<evidence type="ECO:0000313" key="2">
    <source>
        <dbReference type="Proteomes" id="UP000199437"/>
    </source>
</evidence>
<reference evidence="2" key="1">
    <citation type="submission" date="2016-10" db="EMBL/GenBank/DDBJ databases">
        <authorList>
            <person name="Varghese N."/>
            <person name="Submissions S."/>
        </authorList>
    </citation>
    <scope>NUCLEOTIDE SEQUENCE [LARGE SCALE GENOMIC DNA]</scope>
    <source>
        <strain evidence="2">CGMCC 1.12402</strain>
    </source>
</reference>
<keyword evidence="2" id="KW-1185">Reference proteome</keyword>
<accession>A0A1I0RIL1</accession>
<evidence type="ECO:0000313" key="1">
    <source>
        <dbReference type="EMBL" id="SEW40572.1"/>
    </source>
</evidence>
<dbReference type="RefSeq" id="WP_090260460.1">
    <property type="nucleotide sequence ID" value="NZ_FOIR01000004.1"/>
</dbReference>
<dbReference type="EMBL" id="FOIR01000004">
    <property type="protein sequence ID" value="SEW40572.1"/>
    <property type="molecule type" value="Genomic_DNA"/>
</dbReference>
<protein>
    <submittedName>
        <fullName evidence="1">Uncharacterized protein</fullName>
    </submittedName>
</protein>
<dbReference type="OrthoDB" id="980497at2"/>
<name>A0A1I0RIL1_9BACT</name>
<organism evidence="1 2">
    <name type="scientific">Roseivirga pacifica</name>
    <dbReference type="NCBI Taxonomy" id="1267423"/>
    <lineage>
        <taxon>Bacteria</taxon>
        <taxon>Pseudomonadati</taxon>
        <taxon>Bacteroidota</taxon>
        <taxon>Cytophagia</taxon>
        <taxon>Cytophagales</taxon>
        <taxon>Roseivirgaceae</taxon>
        <taxon>Roseivirga</taxon>
    </lineage>
</organism>
<dbReference type="GeneID" id="99988277"/>
<dbReference type="Proteomes" id="UP000199437">
    <property type="component" value="Unassembled WGS sequence"/>
</dbReference>
<dbReference type="STRING" id="1267423.SAMN05216290_3607"/>